<evidence type="ECO:0000313" key="1">
    <source>
        <dbReference type="EMBL" id="MFC3986472.1"/>
    </source>
</evidence>
<sequence length="255" mass="28352">MHDIDSWCQGPCMNANRRKVRTYQQALDTHNAEWERWHAPRTLPEPPAEPRLAYPTYGEPVYCSTCAYGIKAQLSQLDGLACVYLRECDGMRGASSEPRVSGSAEPPSPSPALDVLDELDDWLRSWRADYLKVDHFARQGPLVDSLTYGCAWLTARAELILTRADVAKPFGDEATAWHSRLAGTARIEPRRVPKALRCPQCHLATLSQLEGEDRVECRNTGCGETRGGPMVMTLAEYEGYVADSLVAAKVTRRAS</sequence>
<comment type="caution">
    <text evidence="1">The sequence shown here is derived from an EMBL/GenBank/DDBJ whole genome shotgun (WGS) entry which is preliminary data.</text>
</comment>
<reference evidence="2" key="1">
    <citation type="journal article" date="2019" name="Int. J. Syst. Evol. Microbiol.">
        <title>The Global Catalogue of Microorganisms (GCM) 10K type strain sequencing project: providing services to taxonomists for standard genome sequencing and annotation.</title>
        <authorList>
            <consortium name="The Broad Institute Genomics Platform"/>
            <consortium name="The Broad Institute Genome Sequencing Center for Infectious Disease"/>
            <person name="Wu L."/>
            <person name="Ma J."/>
        </authorList>
    </citation>
    <scope>NUCLEOTIDE SEQUENCE [LARGE SCALE GENOMIC DNA]</scope>
    <source>
        <strain evidence="2">TBRC 7912</strain>
    </source>
</reference>
<evidence type="ECO:0000313" key="2">
    <source>
        <dbReference type="Proteomes" id="UP001595698"/>
    </source>
</evidence>
<proteinExistence type="predicted"/>
<accession>A0ABV8FCP3</accession>
<dbReference type="Proteomes" id="UP001595698">
    <property type="component" value="Unassembled WGS sequence"/>
</dbReference>
<keyword evidence="2" id="KW-1185">Reference proteome</keyword>
<name>A0ABV8FCP3_9ACTN</name>
<organism evidence="1 2">
    <name type="scientific">Streptosporangium jomthongense</name>
    <dbReference type="NCBI Taxonomy" id="1193683"/>
    <lineage>
        <taxon>Bacteria</taxon>
        <taxon>Bacillati</taxon>
        <taxon>Actinomycetota</taxon>
        <taxon>Actinomycetes</taxon>
        <taxon>Streptosporangiales</taxon>
        <taxon>Streptosporangiaceae</taxon>
        <taxon>Streptosporangium</taxon>
    </lineage>
</organism>
<dbReference type="EMBL" id="JBHSBC010000056">
    <property type="protein sequence ID" value="MFC3986472.1"/>
    <property type="molecule type" value="Genomic_DNA"/>
</dbReference>
<gene>
    <name evidence="1" type="ORF">ACFOYY_40515</name>
</gene>
<dbReference type="RefSeq" id="WP_386196740.1">
    <property type="nucleotide sequence ID" value="NZ_JBHSBC010000056.1"/>
</dbReference>
<protein>
    <submittedName>
        <fullName evidence="1">Uncharacterized protein</fullName>
    </submittedName>
</protein>